<name>A0A9D1UUI6_9MICC</name>
<dbReference type="AlphaFoldDB" id="A0A9D1UUI6"/>
<protein>
    <recommendedName>
        <fullName evidence="4">C4-dicarboxylate transporter DctA</fullName>
    </recommendedName>
</protein>
<evidence type="ECO:0000313" key="3">
    <source>
        <dbReference type="Proteomes" id="UP000824151"/>
    </source>
</evidence>
<accession>A0A9D1UUI6</accession>
<proteinExistence type="predicted"/>
<dbReference type="EMBL" id="DXGD01000410">
    <property type="protein sequence ID" value="HIX00680.1"/>
    <property type="molecule type" value="Genomic_DNA"/>
</dbReference>
<feature type="non-terminal residue" evidence="2">
    <location>
        <position position="1"/>
    </location>
</feature>
<sequence>RALTNLTGNGIGSLVVARWTKAQDRERLKEVLNNPRSVDVDELMRLDNEGTEPENPYDDANLIRSSSAMDRKTSVALGPDRSDT</sequence>
<comment type="caution">
    <text evidence="2">The sequence shown here is derived from an EMBL/GenBank/DDBJ whole genome shotgun (WGS) entry which is preliminary data.</text>
</comment>
<organism evidence="2 3">
    <name type="scientific">Candidatus Nesterenkonia stercoripullorum</name>
    <dbReference type="NCBI Taxonomy" id="2838701"/>
    <lineage>
        <taxon>Bacteria</taxon>
        <taxon>Bacillati</taxon>
        <taxon>Actinomycetota</taxon>
        <taxon>Actinomycetes</taxon>
        <taxon>Micrococcales</taxon>
        <taxon>Micrococcaceae</taxon>
        <taxon>Nesterenkonia</taxon>
    </lineage>
</organism>
<dbReference type="Proteomes" id="UP000824151">
    <property type="component" value="Unassembled WGS sequence"/>
</dbReference>
<feature type="region of interest" description="Disordered" evidence="1">
    <location>
        <begin position="47"/>
        <end position="84"/>
    </location>
</feature>
<reference evidence="2" key="1">
    <citation type="journal article" date="2021" name="PeerJ">
        <title>Extensive microbial diversity within the chicken gut microbiome revealed by metagenomics and culture.</title>
        <authorList>
            <person name="Gilroy R."/>
            <person name="Ravi A."/>
            <person name="Getino M."/>
            <person name="Pursley I."/>
            <person name="Horton D.L."/>
            <person name="Alikhan N.F."/>
            <person name="Baker D."/>
            <person name="Gharbi K."/>
            <person name="Hall N."/>
            <person name="Watson M."/>
            <person name="Adriaenssens E.M."/>
            <person name="Foster-Nyarko E."/>
            <person name="Jarju S."/>
            <person name="Secka A."/>
            <person name="Antonio M."/>
            <person name="Oren A."/>
            <person name="Chaudhuri R.R."/>
            <person name="La Ragione R."/>
            <person name="Hildebrand F."/>
            <person name="Pallen M.J."/>
        </authorList>
    </citation>
    <scope>NUCLEOTIDE SEQUENCE</scope>
    <source>
        <strain evidence="2">ChiHejej3B27-3195</strain>
    </source>
</reference>
<evidence type="ECO:0000256" key="1">
    <source>
        <dbReference type="SAM" id="MobiDB-lite"/>
    </source>
</evidence>
<gene>
    <name evidence="2" type="ORF">H9871_11125</name>
</gene>
<reference evidence="2" key="2">
    <citation type="submission" date="2021-04" db="EMBL/GenBank/DDBJ databases">
        <authorList>
            <person name="Gilroy R."/>
        </authorList>
    </citation>
    <scope>NUCLEOTIDE SEQUENCE</scope>
    <source>
        <strain evidence="2">ChiHejej3B27-3195</strain>
    </source>
</reference>
<evidence type="ECO:0008006" key="4">
    <source>
        <dbReference type="Google" id="ProtNLM"/>
    </source>
</evidence>
<evidence type="ECO:0000313" key="2">
    <source>
        <dbReference type="EMBL" id="HIX00680.1"/>
    </source>
</evidence>